<gene>
    <name evidence="1" type="ORF">AWE51_10230</name>
</gene>
<dbReference type="RefSeq" id="WP_066316211.1">
    <property type="nucleotide sequence ID" value="NZ_CANLSS010000016.1"/>
</dbReference>
<dbReference type="STRING" id="1642818.AWE51_10230"/>
<dbReference type="AlphaFoldDB" id="A0A162ZSW8"/>
<reference evidence="1 2" key="1">
    <citation type="submission" date="2016-01" db="EMBL/GenBank/DDBJ databases">
        <title>The draft genome sequence of Aquimarina sp. RZW4-3-2.</title>
        <authorList>
            <person name="Wang Y."/>
        </authorList>
    </citation>
    <scope>NUCLEOTIDE SEQUENCE [LARGE SCALE GENOMIC DNA]</scope>
    <source>
        <strain evidence="1 2">RZW4-3-2</strain>
    </source>
</reference>
<proteinExistence type="predicted"/>
<sequence length="147" mass="17884">MKTQAPNTKYVAWKSPEELYETSLHWISELKFIKDEQQFLTKLVEEHTLHLISKENYRKSKVIIQELAYKQKMITPLLKKIINHHNELLILVDDLDELVKEKEYKQHHRVLLQEVNVYFNHYKELKRTIFNLIKTIMKENKQKRLLS</sequence>
<evidence type="ECO:0000313" key="2">
    <source>
        <dbReference type="Proteomes" id="UP000076715"/>
    </source>
</evidence>
<protein>
    <submittedName>
        <fullName evidence="1">Uncharacterized protein</fullName>
    </submittedName>
</protein>
<comment type="caution">
    <text evidence="1">The sequence shown here is derived from an EMBL/GenBank/DDBJ whole genome shotgun (WGS) entry which is preliminary data.</text>
</comment>
<accession>A0A162ZSW8</accession>
<evidence type="ECO:0000313" key="1">
    <source>
        <dbReference type="EMBL" id="KZS40008.1"/>
    </source>
</evidence>
<name>A0A162ZSW8_9FLAO</name>
<dbReference type="Proteomes" id="UP000076715">
    <property type="component" value="Unassembled WGS sequence"/>
</dbReference>
<keyword evidence="2" id="KW-1185">Reference proteome</keyword>
<dbReference type="EMBL" id="LQRT01000024">
    <property type="protein sequence ID" value="KZS40008.1"/>
    <property type="molecule type" value="Genomic_DNA"/>
</dbReference>
<organism evidence="1 2">
    <name type="scientific">Aquimarina aggregata</name>
    <dbReference type="NCBI Taxonomy" id="1642818"/>
    <lineage>
        <taxon>Bacteria</taxon>
        <taxon>Pseudomonadati</taxon>
        <taxon>Bacteroidota</taxon>
        <taxon>Flavobacteriia</taxon>
        <taxon>Flavobacteriales</taxon>
        <taxon>Flavobacteriaceae</taxon>
        <taxon>Aquimarina</taxon>
    </lineage>
</organism>
<dbReference type="OrthoDB" id="1139121at2"/>